<sequence>MFLLFMISIFLVILYIINIFVKYIYRIDEANSTVNVNVFGRSNYNCTDSKIPCVSDSQCLDYCLVTSIGNKQTCLSGYCSTSTIDSRDDVECNENHGLFKTYISTSELITSTCISLYRDIYDDYDKLRPTICSNGTFDIDLTQQNINVDNCVCDDNYTLMSYTSSIYTNISPICVHDDVVPLYNKIYTST</sequence>
<dbReference type="EMBL" id="OR723730">
    <property type="protein sequence ID" value="WYD57111.1"/>
    <property type="molecule type" value="Genomic_DNA"/>
</dbReference>
<keyword evidence="1" id="KW-0472">Membrane</keyword>
<dbReference type="InterPro" id="IPR007703">
    <property type="entry name" value="PIF3"/>
</dbReference>
<reference evidence="2" key="1">
    <citation type="submission" date="2023-10" db="EMBL/GenBank/DDBJ databases">
        <authorList>
            <person name="Wang Q."/>
        </authorList>
    </citation>
    <scope>NUCLEOTIDE SEQUENCE</scope>
    <source>
        <strain evidence="2">BJZYA2014</strain>
    </source>
</reference>
<keyword evidence="1" id="KW-1133">Transmembrane helix</keyword>
<keyword evidence="1" id="KW-0812">Transmembrane</keyword>
<name>A0AAN0LJB1_9BACU</name>
<dbReference type="Pfam" id="PF05006">
    <property type="entry name" value="PIF3"/>
    <property type="match status" value="1"/>
</dbReference>
<accession>A0AAN0LJB1</accession>
<organism evidence="2">
    <name type="scientific">Nesodiprion zhejiangensis nucleopolyhedrovirus</name>
    <dbReference type="NCBI Taxonomy" id="3135970"/>
    <lineage>
        <taxon>Viruses</taxon>
        <taxon>Viruses incertae sedis</taxon>
        <taxon>Naldaviricetes</taxon>
        <taxon>Lefavirales</taxon>
        <taxon>Baculoviridae</taxon>
    </lineage>
</organism>
<feature type="transmembrane region" description="Helical" evidence="1">
    <location>
        <begin position="6"/>
        <end position="25"/>
    </location>
</feature>
<protein>
    <submittedName>
        <fullName evidence="2">Per os infectivity factor 8</fullName>
    </submittedName>
</protein>
<proteinExistence type="predicted"/>
<evidence type="ECO:0000256" key="1">
    <source>
        <dbReference type="SAM" id="Phobius"/>
    </source>
</evidence>
<evidence type="ECO:0000313" key="2">
    <source>
        <dbReference type="EMBL" id="WYD57111.1"/>
    </source>
</evidence>
<gene>
    <name evidence="2" type="primary">pif-3</name>
    <name evidence="2" type="ORF">NezhNPV_ORF66</name>
</gene>